<evidence type="ECO:0000313" key="2">
    <source>
        <dbReference type="Proteomes" id="UP000077829"/>
    </source>
</evidence>
<organism evidence="1 2">
    <name type="scientific">Pseudomonas antarctica</name>
    <dbReference type="NCBI Taxonomy" id="219572"/>
    <lineage>
        <taxon>Bacteria</taxon>
        <taxon>Pseudomonadati</taxon>
        <taxon>Pseudomonadota</taxon>
        <taxon>Gammaproteobacteria</taxon>
        <taxon>Pseudomonadales</taxon>
        <taxon>Pseudomonadaceae</taxon>
        <taxon>Pseudomonas</taxon>
    </lineage>
</organism>
<proteinExistence type="predicted"/>
<dbReference type="PATRIC" id="fig|219572.3.peg.1596"/>
<reference evidence="1 2" key="1">
    <citation type="submission" date="2016-05" db="EMBL/GenBank/DDBJ databases">
        <title>Complete genome sequence of Pseudomonas antarctica PAMC 27494.</title>
        <authorList>
            <person name="Lee J."/>
        </authorList>
    </citation>
    <scope>NUCLEOTIDE SEQUENCE [LARGE SCALE GENOMIC DNA]</scope>
    <source>
        <strain evidence="1 2">PAMC 27494</strain>
    </source>
</reference>
<evidence type="ECO:0000313" key="1">
    <source>
        <dbReference type="EMBL" id="ANF84987.1"/>
    </source>
</evidence>
<dbReference type="InterPro" id="IPR009387">
    <property type="entry name" value="HigB-2"/>
</dbReference>
<dbReference type="EMBL" id="CP015600">
    <property type="protein sequence ID" value="ANF84987.1"/>
    <property type="molecule type" value="Genomic_DNA"/>
</dbReference>
<dbReference type="Proteomes" id="UP000077829">
    <property type="component" value="Chromosome"/>
</dbReference>
<dbReference type="PIRSF" id="PIRSF039032">
    <property type="entry name" value="HigB-2"/>
    <property type="match status" value="1"/>
</dbReference>
<sequence>MGVGVIFVESSVFTEDLPALLSEESYGEFQEFLAENPTAGDVIQGTNGLRKIRWAVQGRGKRGGVRVIYYHLCMAYQIRLILIYRKGIKDDLSAVEKSVLSEINRRWE</sequence>
<name>A0A172YXM8_9PSED</name>
<dbReference type="KEGG" id="panr:A7J50_1561"/>
<protein>
    <submittedName>
        <fullName evidence="1">Toxin higB-2</fullName>
    </submittedName>
</protein>
<accession>A0A172YXM8</accession>
<gene>
    <name evidence="1" type="ORF">A7J50_1561</name>
</gene>
<dbReference type="STRING" id="219572.A7J50_1561"/>
<dbReference type="AlphaFoldDB" id="A0A172YXM8"/>